<dbReference type="STRING" id="1265309.K529_008160"/>
<proteinExistence type="predicted"/>
<name>A0A1B1A2C3_9RHOB</name>
<dbReference type="GeneID" id="28249798"/>
<keyword evidence="1" id="KW-0472">Membrane</keyword>
<evidence type="ECO:0000313" key="3">
    <source>
        <dbReference type="Proteomes" id="UP000013243"/>
    </source>
</evidence>
<dbReference type="Proteomes" id="UP000013243">
    <property type="component" value="Chromosome"/>
</dbReference>
<feature type="transmembrane region" description="Helical" evidence="1">
    <location>
        <begin position="42"/>
        <end position="60"/>
    </location>
</feature>
<protein>
    <submittedName>
        <fullName evidence="2">Uncharacterized protein</fullName>
    </submittedName>
</protein>
<sequence>MTAIDQNVIDFTRVAPIDHVPGFRSEAPSQVTLRPGGSVSAMLLRLLGGCMVMASTGLWLMPDSGADPQMALIRIGVSVFLLFVGLCLLLQREMKLPPEFHFDAQRNELRIEEIRSDGRSVVLMRRSYASLGAARFSGKTLQILEGDGSVLIELPLEGRTTRKLLLSQLKPHLRIMS</sequence>
<dbReference type="AlphaFoldDB" id="A0A1B1A2C3"/>
<reference evidence="2 3" key="1">
    <citation type="journal article" date="2016" name="ISME J.">
        <title>Global occurrence and heterogeneity of the Roseobacter-clade species Ruegeria mobilis.</title>
        <authorList>
            <person name="Sonnenschein E."/>
            <person name="Gram L."/>
        </authorList>
    </citation>
    <scope>NUCLEOTIDE SEQUENCE [LARGE SCALE GENOMIC DNA]</scope>
    <source>
        <strain evidence="2 3">F1926</strain>
    </source>
</reference>
<keyword evidence="1" id="KW-1133">Transmembrane helix</keyword>
<dbReference type="OrthoDB" id="7860996at2"/>
<gene>
    <name evidence="2" type="ORF">K529_008160</name>
</gene>
<dbReference type="EMBL" id="CP015230">
    <property type="protein sequence ID" value="ANP40734.1"/>
    <property type="molecule type" value="Genomic_DNA"/>
</dbReference>
<organism evidence="2 3">
    <name type="scientific">Tritonibacter mobilis F1926</name>
    <dbReference type="NCBI Taxonomy" id="1265309"/>
    <lineage>
        <taxon>Bacteria</taxon>
        <taxon>Pseudomonadati</taxon>
        <taxon>Pseudomonadota</taxon>
        <taxon>Alphaproteobacteria</taxon>
        <taxon>Rhodobacterales</taxon>
        <taxon>Paracoccaceae</taxon>
        <taxon>Tritonibacter</taxon>
    </lineage>
</organism>
<evidence type="ECO:0000256" key="1">
    <source>
        <dbReference type="SAM" id="Phobius"/>
    </source>
</evidence>
<evidence type="ECO:0000313" key="2">
    <source>
        <dbReference type="EMBL" id="ANP40734.1"/>
    </source>
</evidence>
<feature type="transmembrane region" description="Helical" evidence="1">
    <location>
        <begin position="72"/>
        <end position="90"/>
    </location>
</feature>
<dbReference type="RefSeq" id="WP_005608631.1">
    <property type="nucleotide sequence ID" value="NZ_CP015230.1"/>
</dbReference>
<accession>A0A1B1A2C3</accession>
<keyword evidence="1" id="KW-0812">Transmembrane</keyword>
<dbReference type="KEGG" id="rmb:K529_008160"/>